<comment type="catalytic activity">
    <reaction evidence="1 9">
        <text>(2R)-2-phosphoglycerate = (2R)-3-phosphoglycerate</text>
        <dbReference type="Rhea" id="RHEA:15901"/>
        <dbReference type="ChEBI" id="CHEBI:58272"/>
        <dbReference type="ChEBI" id="CHEBI:58289"/>
        <dbReference type="EC" id="5.4.2.12"/>
    </reaction>
</comment>
<evidence type="ECO:0000256" key="13">
    <source>
        <dbReference type="PIRSR" id="PIRSR001492-3"/>
    </source>
</evidence>
<evidence type="ECO:0000313" key="17">
    <source>
        <dbReference type="Proteomes" id="UP000515220"/>
    </source>
</evidence>
<comment type="pathway">
    <text evidence="3 9">Carbohydrate degradation; glycolysis; pyruvate from D-glyceraldehyde 3-phosphate: step 3/5.</text>
</comment>
<comment type="subunit">
    <text evidence="9">Monomer.</text>
</comment>
<evidence type="ECO:0000313" key="16">
    <source>
        <dbReference type="EMBL" id="BCI67218.1"/>
    </source>
</evidence>
<dbReference type="PANTHER" id="PTHR31637:SF0">
    <property type="entry name" value="2,3-BISPHOSPHOGLYCERATE-INDEPENDENT PHOSPHOGLYCERATE MUTASE"/>
    <property type="match status" value="1"/>
</dbReference>
<dbReference type="SUPFAM" id="SSF64158">
    <property type="entry name" value="2,3-Bisphosphoglycerate-independent phosphoglycerate mutase, substrate-binding domain"/>
    <property type="match status" value="1"/>
</dbReference>
<dbReference type="Gene3D" id="3.40.1450.10">
    <property type="entry name" value="BPG-independent phosphoglycerate mutase, domain B"/>
    <property type="match status" value="1"/>
</dbReference>
<evidence type="ECO:0000256" key="3">
    <source>
        <dbReference type="ARBA" id="ARBA00004798"/>
    </source>
</evidence>
<dbReference type="InterPro" id="IPR005995">
    <property type="entry name" value="Pgm_bpd_ind"/>
</dbReference>
<accession>A0A6S6PH93</accession>
<feature type="binding site" evidence="9 12">
    <location>
        <begin position="257"/>
        <end position="260"/>
    </location>
    <ligand>
        <name>substrate</name>
    </ligand>
</feature>
<dbReference type="Pfam" id="PF01676">
    <property type="entry name" value="Metalloenzyme"/>
    <property type="match status" value="1"/>
</dbReference>
<comment type="cofactor">
    <cofactor evidence="9">
        <name>Mn(2+)</name>
        <dbReference type="ChEBI" id="CHEBI:29035"/>
    </cofactor>
    <text evidence="9">Binds 2 manganese ions per subunit.</text>
</comment>
<reference evidence="16 17" key="1">
    <citation type="submission" date="2020-07" db="EMBL/GenBank/DDBJ databases">
        <title>Complete Genome Sequence of an acetic acid bacterium, Acetobacter aceti JCM20276.</title>
        <authorList>
            <person name="Hirose Y."/>
            <person name="Mihara H."/>
        </authorList>
    </citation>
    <scope>NUCLEOTIDE SEQUENCE [LARGE SCALE GENOMIC DNA]</scope>
    <source>
        <strain evidence="16 17">JCM20276</strain>
    </source>
</reference>
<dbReference type="GO" id="GO:0004619">
    <property type="term" value="F:phosphoglycerate mutase activity"/>
    <property type="evidence" value="ECO:0007669"/>
    <property type="project" value="UniProtKB-UniRule"/>
</dbReference>
<dbReference type="EC" id="5.4.2.12" evidence="9 10"/>
<evidence type="ECO:0000256" key="9">
    <source>
        <dbReference type="HAMAP-Rule" id="MF_01038"/>
    </source>
</evidence>
<evidence type="ECO:0000256" key="7">
    <source>
        <dbReference type="ARBA" id="ARBA00023211"/>
    </source>
</evidence>
<evidence type="ECO:0000256" key="11">
    <source>
        <dbReference type="PIRSR" id="PIRSR001492-1"/>
    </source>
</evidence>
<feature type="binding site" evidence="9 12">
    <location>
        <position position="186"/>
    </location>
    <ligand>
        <name>substrate</name>
    </ligand>
</feature>
<evidence type="ECO:0000259" key="15">
    <source>
        <dbReference type="Pfam" id="PF06415"/>
    </source>
</evidence>
<gene>
    <name evidence="9 16" type="primary">gpmI</name>
    <name evidence="16" type="ORF">AAJCM20276_18420</name>
</gene>
<comment type="similarity">
    <text evidence="4 9">Belongs to the BPG-independent phosphoglycerate mutase family.</text>
</comment>
<protein>
    <recommendedName>
        <fullName evidence="9 10">2,3-bisphosphoglycerate-independent phosphoglycerate mutase</fullName>
        <shortName evidence="9">BPG-independent PGAM</shortName>
        <shortName evidence="9">Phosphoglyceromutase</shortName>
        <shortName evidence="9">iPGM</shortName>
        <ecNumber evidence="9 10">5.4.2.12</ecNumber>
    </recommendedName>
</protein>
<feature type="binding site" evidence="9 13">
    <location>
        <position position="404"/>
    </location>
    <ligand>
        <name>Mn(2+)</name>
        <dbReference type="ChEBI" id="CHEBI:29035"/>
        <label>1</label>
    </ligand>
</feature>
<name>A0A6S6PH93_ACEAC</name>
<dbReference type="FunFam" id="3.40.1450.10:FF:000002">
    <property type="entry name" value="2,3-bisphosphoglycerate-independent phosphoglycerate mutase"/>
    <property type="match status" value="1"/>
</dbReference>
<dbReference type="Gene3D" id="3.40.720.10">
    <property type="entry name" value="Alkaline Phosphatase, subunit A"/>
    <property type="match status" value="1"/>
</dbReference>
<proteinExistence type="inferred from homology"/>
<evidence type="ECO:0000256" key="2">
    <source>
        <dbReference type="ARBA" id="ARBA00002315"/>
    </source>
</evidence>
<dbReference type="InterPro" id="IPR011258">
    <property type="entry name" value="BPG-indep_PGM_N"/>
</dbReference>
<feature type="binding site" evidence="9 12">
    <location>
        <position position="127"/>
    </location>
    <ligand>
        <name>substrate</name>
    </ligand>
</feature>
<keyword evidence="7 9" id="KW-0464">Manganese</keyword>
<evidence type="ECO:0000256" key="12">
    <source>
        <dbReference type="PIRSR" id="PIRSR001492-2"/>
    </source>
</evidence>
<feature type="binding site" evidence="9 12">
    <location>
        <position position="192"/>
    </location>
    <ligand>
        <name>substrate</name>
    </ligand>
</feature>
<dbReference type="HAMAP" id="MF_01038">
    <property type="entry name" value="GpmI"/>
    <property type="match status" value="1"/>
</dbReference>
<dbReference type="EMBL" id="AP023326">
    <property type="protein sequence ID" value="BCI67218.1"/>
    <property type="molecule type" value="Genomic_DNA"/>
</dbReference>
<dbReference type="CDD" id="cd16010">
    <property type="entry name" value="iPGM"/>
    <property type="match status" value="1"/>
</dbReference>
<dbReference type="Proteomes" id="UP000515220">
    <property type="component" value="Chromosome"/>
</dbReference>
<evidence type="ECO:0000259" key="14">
    <source>
        <dbReference type="Pfam" id="PF01676"/>
    </source>
</evidence>
<keyword evidence="8 9" id="KW-0413">Isomerase</keyword>
<feature type="binding site" evidence="9 13">
    <location>
        <position position="16"/>
    </location>
    <ligand>
        <name>Mn(2+)</name>
        <dbReference type="ChEBI" id="CHEBI:29035"/>
        <label>2</label>
    </ligand>
</feature>
<feature type="domain" description="Metalloenzyme" evidence="14">
    <location>
        <begin position="9"/>
        <end position="496"/>
    </location>
</feature>
<dbReference type="InterPro" id="IPR017850">
    <property type="entry name" value="Alkaline_phosphatase_core_sf"/>
</dbReference>
<dbReference type="RefSeq" id="WP_099347174.1">
    <property type="nucleotide sequence ID" value="NZ_AP023326.1"/>
</dbReference>
<comment type="function">
    <text evidence="2 9">Catalyzes the interconversion of 2-phosphoglycerate and 3-phosphoglycerate.</text>
</comment>
<dbReference type="AlphaFoldDB" id="A0A6S6PH93"/>
<feature type="binding site" evidence="9 13">
    <location>
        <position position="400"/>
    </location>
    <ligand>
        <name>Mn(2+)</name>
        <dbReference type="ChEBI" id="CHEBI:29035"/>
        <label>1</label>
    </ligand>
</feature>
<keyword evidence="6 9" id="KW-0324">Glycolysis</keyword>
<evidence type="ECO:0000256" key="6">
    <source>
        <dbReference type="ARBA" id="ARBA00023152"/>
    </source>
</evidence>
<sequence>MTISSPPRPVMLVILDGFGWREDESDNAVRLASTPIFDGLWSSCPSTFLDTSGEDVGLPDGQMGNSEVGHLNIGAGRVVMQELPRIGKAIRDGSLAKNEVLTAFINKMKETGGTCHLLGLVSSGGVHAHQDHAVALAHILTDAGVKVAFHIFTDGRDTPPQSGVGYIESLTKALPHTVELASISGRYYAMDRDNRWERVSKVYDVITSGEGPRAASPLEVLEASYKANVTDEFVIPTVLGDFQGAKDGDGILSFNFRADRIRELLTALLEPEFSGFQRKVVRHFAATTCMTRYSDELAKLTTVLFAPQDLRDLLGDVVAAAGKKQLRMAETEKYPHVTYFLNGGREEKFEGEDRILVPSPKVATYDLQPEMSAPELTDKAVAAIESGLYDLIVLNYANPDMVGHTGILSAAIKAVETVDTGLGRIADAIRKQGGALLVTADHGNCETMKDPETGNPHTSHTLNEVPCVLMGAGNVRLHHGRLADIAPTLLGLMGLKQPTAMTGKSLISSQEA</sequence>
<evidence type="ECO:0000256" key="4">
    <source>
        <dbReference type="ARBA" id="ARBA00008819"/>
    </source>
</evidence>
<feature type="binding site" evidence="9 13">
    <location>
        <position position="442"/>
    </location>
    <ligand>
        <name>Mn(2+)</name>
        <dbReference type="ChEBI" id="CHEBI:29035"/>
        <label>2</label>
    </ligand>
</feature>
<evidence type="ECO:0000256" key="8">
    <source>
        <dbReference type="ARBA" id="ARBA00023235"/>
    </source>
</evidence>
<dbReference type="GO" id="GO:0030145">
    <property type="term" value="F:manganese ion binding"/>
    <property type="evidence" value="ECO:0007669"/>
    <property type="project" value="UniProtKB-UniRule"/>
</dbReference>
<dbReference type="GO" id="GO:0006096">
    <property type="term" value="P:glycolytic process"/>
    <property type="evidence" value="ECO:0007669"/>
    <property type="project" value="UniProtKB-UniRule"/>
</dbReference>
<feature type="binding site" evidence="9 12">
    <location>
        <position position="333"/>
    </location>
    <ligand>
        <name>substrate</name>
    </ligand>
</feature>
<feature type="domain" description="BPG-independent PGAM N-terminal" evidence="15">
    <location>
        <begin position="86"/>
        <end position="294"/>
    </location>
</feature>
<feature type="binding site" evidence="9 13">
    <location>
        <position position="460"/>
    </location>
    <ligand>
        <name>Mn(2+)</name>
        <dbReference type="ChEBI" id="CHEBI:29035"/>
        <label>1</label>
    </ligand>
</feature>
<dbReference type="GO" id="GO:0006007">
    <property type="term" value="P:glucose catabolic process"/>
    <property type="evidence" value="ECO:0007669"/>
    <property type="project" value="InterPro"/>
</dbReference>
<feature type="binding site" evidence="9 12">
    <location>
        <begin position="156"/>
        <end position="157"/>
    </location>
    <ligand>
        <name>substrate</name>
    </ligand>
</feature>
<dbReference type="Pfam" id="PF06415">
    <property type="entry name" value="iPGM_N"/>
    <property type="match status" value="1"/>
</dbReference>
<organism evidence="16 17">
    <name type="scientific">Acetobacter aceti</name>
    <dbReference type="NCBI Taxonomy" id="435"/>
    <lineage>
        <taxon>Bacteria</taxon>
        <taxon>Pseudomonadati</taxon>
        <taxon>Pseudomonadota</taxon>
        <taxon>Alphaproteobacteria</taxon>
        <taxon>Acetobacterales</taxon>
        <taxon>Acetobacteraceae</taxon>
        <taxon>Acetobacter</taxon>
        <taxon>Acetobacter subgen. Acetobacter</taxon>
    </lineage>
</organism>
<dbReference type="SUPFAM" id="SSF53649">
    <property type="entry name" value="Alkaline phosphatase-like"/>
    <property type="match status" value="1"/>
</dbReference>
<feature type="binding site" evidence="9 13">
    <location>
        <position position="441"/>
    </location>
    <ligand>
        <name>Mn(2+)</name>
        <dbReference type="ChEBI" id="CHEBI:29035"/>
        <label>2</label>
    </ligand>
</feature>
<dbReference type="PANTHER" id="PTHR31637">
    <property type="entry name" value="2,3-BISPHOSPHOGLYCERATE-INDEPENDENT PHOSPHOGLYCERATE MUTASE"/>
    <property type="match status" value="1"/>
</dbReference>
<feature type="active site" description="Phosphoserine intermediate" evidence="9 11">
    <location>
        <position position="66"/>
    </location>
</feature>
<evidence type="ECO:0000256" key="1">
    <source>
        <dbReference type="ARBA" id="ARBA00000370"/>
    </source>
</evidence>
<dbReference type="UniPathway" id="UPA00109">
    <property type="reaction ID" value="UER00186"/>
</dbReference>
<dbReference type="PIRSF" id="PIRSF001492">
    <property type="entry name" value="IPGAM"/>
    <property type="match status" value="1"/>
</dbReference>
<dbReference type="GO" id="GO:0005829">
    <property type="term" value="C:cytosol"/>
    <property type="evidence" value="ECO:0007669"/>
    <property type="project" value="TreeGrafter"/>
</dbReference>
<evidence type="ECO:0000256" key="10">
    <source>
        <dbReference type="NCBIfam" id="TIGR01307"/>
    </source>
</evidence>
<evidence type="ECO:0000256" key="5">
    <source>
        <dbReference type="ARBA" id="ARBA00022723"/>
    </source>
</evidence>
<dbReference type="InterPro" id="IPR006124">
    <property type="entry name" value="Metalloenzyme"/>
</dbReference>
<keyword evidence="5 9" id="KW-0479">Metal-binding</keyword>
<feature type="binding site" evidence="9 13">
    <location>
        <position position="66"/>
    </location>
    <ligand>
        <name>Mn(2+)</name>
        <dbReference type="ChEBI" id="CHEBI:29035"/>
        <label>2</label>
    </ligand>
</feature>
<dbReference type="NCBIfam" id="TIGR01307">
    <property type="entry name" value="pgm_bpd_ind"/>
    <property type="match status" value="1"/>
</dbReference>
<dbReference type="InterPro" id="IPR036646">
    <property type="entry name" value="PGAM_B_sf"/>
</dbReference>